<dbReference type="InterPro" id="IPR051897">
    <property type="entry name" value="PG-associated_BURP"/>
</dbReference>
<name>A0A368PI66_SETIT</name>
<dbReference type="EMBL" id="CM003528">
    <property type="protein sequence ID" value="RCV04740.1"/>
    <property type="molecule type" value="Genomic_DNA"/>
</dbReference>
<sequence>MVDAAVNPFTVKAAFIRYWNRKVRSNRPHPAFFFAKLSPLSAPDAAAFSTLASAGKLASRIRDFCAAASLLCPSTPAASWSASSSSGGGAGSAAPFKNYENGNFSSYGNSGGGGADQFAVYSSGKSGPVDSFKRYGKGSLGWNDSFTNYEAGGNVGTSSFSSYTTGPPVVPGSSLGMPGRPTRWR</sequence>
<dbReference type="PANTHER" id="PTHR31458">
    <property type="entry name" value="POLYGALACTURONASE 1 BETA-LIKE PROTEIN 2"/>
    <property type="match status" value="1"/>
</dbReference>
<gene>
    <name evidence="1" type="ORF">SETIT_1G025200v2</name>
</gene>
<organism evidence="1">
    <name type="scientific">Setaria italica</name>
    <name type="common">Foxtail millet</name>
    <name type="synonym">Panicum italicum</name>
    <dbReference type="NCBI Taxonomy" id="4555"/>
    <lineage>
        <taxon>Eukaryota</taxon>
        <taxon>Viridiplantae</taxon>
        <taxon>Streptophyta</taxon>
        <taxon>Embryophyta</taxon>
        <taxon>Tracheophyta</taxon>
        <taxon>Spermatophyta</taxon>
        <taxon>Magnoliopsida</taxon>
        <taxon>Liliopsida</taxon>
        <taxon>Poales</taxon>
        <taxon>Poaceae</taxon>
        <taxon>PACMAD clade</taxon>
        <taxon>Panicoideae</taxon>
        <taxon>Panicodae</taxon>
        <taxon>Paniceae</taxon>
        <taxon>Cenchrinae</taxon>
        <taxon>Setaria</taxon>
    </lineage>
</organism>
<reference evidence="1" key="2">
    <citation type="submission" date="2015-07" db="EMBL/GenBank/DDBJ databases">
        <authorList>
            <person name="Noorani M."/>
        </authorList>
    </citation>
    <scope>NUCLEOTIDE SEQUENCE</scope>
    <source>
        <strain evidence="1">Yugu1</strain>
    </source>
</reference>
<proteinExistence type="predicted"/>
<protein>
    <submittedName>
        <fullName evidence="1">Uncharacterized protein</fullName>
    </submittedName>
</protein>
<dbReference type="OrthoDB" id="1726062at2759"/>
<dbReference type="AlphaFoldDB" id="A0A368PI66"/>
<dbReference type="STRING" id="4555.A0A368PI66"/>
<reference evidence="1" key="1">
    <citation type="journal article" date="2012" name="Nat. Biotechnol.">
        <title>Reference genome sequence of the model plant Setaria.</title>
        <authorList>
            <person name="Bennetzen J.L."/>
            <person name="Schmutz J."/>
            <person name="Wang H."/>
            <person name="Percifield R."/>
            <person name="Hawkins J."/>
            <person name="Pontaroli A.C."/>
            <person name="Estep M."/>
            <person name="Feng L."/>
            <person name="Vaughn J.N."/>
            <person name="Grimwood J."/>
            <person name="Jenkins J."/>
            <person name="Barry K."/>
            <person name="Lindquist E."/>
            <person name="Hellsten U."/>
            <person name="Deshpande S."/>
            <person name="Wang X."/>
            <person name="Wu X."/>
            <person name="Mitros T."/>
            <person name="Triplett J."/>
            <person name="Yang X."/>
            <person name="Ye C.Y."/>
            <person name="Mauro-Herrera M."/>
            <person name="Wang L."/>
            <person name="Li P."/>
            <person name="Sharma M."/>
            <person name="Sharma R."/>
            <person name="Ronald P.C."/>
            <person name="Panaud O."/>
            <person name="Kellogg E.A."/>
            <person name="Brutnell T.P."/>
            <person name="Doust A.N."/>
            <person name="Tuskan G.A."/>
            <person name="Rokhsar D."/>
            <person name="Devos K.M."/>
        </authorList>
    </citation>
    <scope>NUCLEOTIDE SEQUENCE [LARGE SCALE GENOMIC DNA]</scope>
    <source>
        <strain evidence="1">Yugu1</strain>
    </source>
</reference>
<evidence type="ECO:0000313" key="1">
    <source>
        <dbReference type="EMBL" id="RCV04740.1"/>
    </source>
</evidence>
<accession>A0A368PI66</accession>
<dbReference type="PANTHER" id="PTHR31458:SF4">
    <property type="entry name" value="BURP DOMAIN-CONTAINING PROTEIN 14"/>
    <property type="match status" value="1"/>
</dbReference>